<evidence type="ECO:0000313" key="3">
    <source>
        <dbReference type="Proteomes" id="UP000554235"/>
    </source>
</evidence>
<comment type="caution">
    <text evidence="2">The sequence shown here is derived from an EMBL/GenBank/DDBJ whole genome shotgun (WGS) entry which is preliminary data.</text>
</comment>
<dbReference type="Proteomes" id="UP000554235">
    <property type="component" value="Unassembled WGS sequence"/>
</dbReference>
<keyword evidence="3" id="KW-1185">Reference proteome</keyword>
<dbReference type="EMBL" id="JAADYS010001961">
    <property type="protein sequence ID" value="KAF4460352.1"/>
    <property type="molecule type" value="Genomic_DNA"/>
</dbReference>
<keyword evidence="1" id="KW-0732">Signal</keyword>
<feature type="chain" id="PRO_5034804482" evidence="1">
    <location>
        <begin position="20"/>
        <end position="173"/>
    </location>
</feature>
<protein>
    <submittedName>
        <fullName evidence="2">Uncharacterized protein</fullName>
    </submittedName>
</protein>
<dbReference type="AlphaFoldDB" id="A0A8H4PGT9"/>
<organism evidence="2 3">
    <name type="scientific">Fusarium albosuccineum</name>
    <dbReference type="NCBI Taxonomy" id="1237068"/>
    <lineage>
        <taxon>Eukaryota</taxon>
        <taxon>Fungi</taxon>
        <taxon>Dikarya</taxon>
        <taxon>Ascomycota</taxon>
        <taxon>Pezizomycotina</taxon>
        <taxon>Sordariomycetes</taxon>
        <taxon>Hypocreomycetidae</taxon>
        <taxon>Hypocreales</taxon>
        <taxon>Nectriaceae</taxon>
        <taxon>Fusarium</taxon>
        <taxon>Fusarium decemcellulare species complex</taxon>
    </lineage>
</organism>
<name>A0A8H4PGT9_9HYPO</name>
<sequence length="173" mass="18780">MLFQTLAFVTFALAPGAVAARAGAYVKGCVYLPSAPSSPMTFTFSPGSSSDQNMNPKGYQNSVSVFSWGITCADVGYVQEDSTFQEARWTLGYSGGPHTGSTESVWSASFWNNEVNLKKYDAQTCICGSLHLCNQKDIKWDQGTTGPIYIIFTPNLPNSASFDGIQQQNEEDL</sequence>
<reference evidence="2 3" key="1">
    <citation type="submission" date="2020-01" db="EMBL/GenBank/DDBJ databases">
        <title>Identification and distribution of gene clusters putatively required for synthesis of sphingolipid metabolism inhibitors in phylogenetically diverse species of the filamentous fungus Fusarium.</title>
        <authorList>
            <person name="Kim H.-S."/>
            <person name="Busman M."/>
            <person name="Brown D.W."/>
            <person name="Divon H."/>
            <person name="Uhlig S."/>
            <person name="Proctor R.H."/>
        </authorList>
    </citation>
    <scope>NUCLEOTIDE SEQUENCE [LARGE SCALE GENOMIC DNA]</scope>
    <source>
        <strain evidence="2 3">NRRL 20459</strain>
    </source>
</reference>
<evidence type="ECO:0000256" key="1">
    <source>
        <dbReference type="SAM" id="SignalP"/>
    </source>
</evidence>
<evidence type="ECO:0000313" key="2">
    <source>
        <dbReference type="EMBL" id="KAF4460352.1"/>
    </source>
</evidence>
<gene>
    <name evidence="2" type="ORF">FALBO_12867</name>
</gene>
<feature type="signal peptide" evidence="1">
    <location>
        <begin position="1"/>
        <end position="19"/>
    </location>
</feature>
<accession>A0A8H4PGT9</accession>
<proteinExistence type="predicted"/>
<dbReference type="OrthoDB" id="3922330at2759"/>